<proteinExistence type="predicted"/>
<feature type="compositionally biased region" description="Basic and acidic residues" evidence="1">
    <location>
        <begin position="1"/>
        <end position="16"/>
    </location>
</feature>
<dbReference type="Proteomes" id="UP000011885">
    <property type="component" value="Unassembled WGS sequence"/>
</dbReference>
<evidence type="ECO:0000313" key="2">
    <source>
        <dbReference type="EMBL" id="EMI52562.1"/>
    </source>
</evidence>
<accession>M5TTP4</accession>
<reference evidence="2 3" key="1">
    <citation type="journal article" date="2013" name="Mar. Genomics">
        <title>Expression of sulfatases in Rhodopirellula baltica and the diversity of sulfatases in the genus Rhodopirellula.</title>
        <authorList>
            <person name="Wegner C.E."/>
            <person name="Richter-Heitmann T."/>
            <person name="Klindworth A."/>
            <person name="Klockow C."/>
            <person name="Richter M."/>
            <person name="Achstetter T."/>
            <person name="Glockner F.O."/>
            <person name="Harder J."/>
        </authorList>
    </citation>
    <scope>NUCLEOTIDE SEQUENCE [LARGE SCALE GENOMIC DNA]</scope>
    <source>
        <strain evidence="2 3">SM41</strain>
    </source>
</reference>
<gene>
    <name evidence="2" type="ORF">RSSM_05995</name>
</gene>
<keyword evidence="3" id="KW-1185">Reference proteome</keyword>
<dbReference type="AlphaFoldDB" id="M5TTP4"/>
<evidence type="ECO:0000313" key="3">
    <source>
        <dbReference type="Proteomes" id="UP000011885"/>
    </source>
</evidence>
<dbReference type="PATRIC" id="fig|1263870.3.peg.6352"/>
<comment type="caution">
    <text evidence="2">The sequence shown here is derived from an EMBL/GenBank/DDBJ whole genome shotgun (WGS) entry which is preliminary data.</text>
</comment>
<organism evidence="2 3">
    <name type="scientific">Rhodopirellula sallentina SM41</name>
    <dbReference type="NCBI Taxonomy" id="1263870"/>
    <lineage>
        <taxon>Bacteria</taxon>
        <taxon>Pseudomonadati</taxon>
        <taxon>Planctomycetota</taxon>
        <taxon>Planctomycetia</taxon>
        <taxon>Pirellulales</taxon>
        <taxon>Pirellulaceae</taxon>
        <taxon>Rhodopirellula</taxon>
    </lineage>
</organism>
<protein>
    <submittedName>
        <fullName evidence="2">Uncharacterized protein</fullName>
    </submittedName>
</protein>
<dbReference type="EMBL" id="ANOH01000420">
    <property type="protein sequence ID" value="EMI52562.1"/>
    <property type="molecule type" value="Genomic_DNA"/>
</dbReference>
<name>M5TTP4_9BACT</name>
<evidence type="ECO:0000256" key="1">
    <source>
        <dbReference type="SAM" id="MobiDB-lite"/>
    </source>
</evidence>
<feature type="region of interest" description="Disordered" evidence="1">
    <location>
        <begin position="1"/>
        <end position="20"/>
    </location>
</feature>
<sequence length="67" mass="7594">MDSKEYRKTGEKRTGDESAVSRAVSLVSEVDKQTEELLSIWHRMNDSQRRKLLIAARTIAANETAKS</sequence>